<dbReference type="OrthoDB" id="883791at2"/>
<organism evidence="1 2">
    <name type="scientific">Psychroserpens burtonensis</name>
    <dbReference type="NCBI Taxonomy" id="49278"/>
    <lineage>
        <taxon>Bacteria</taxon>
        <taxon>Pseudomonadati</taxon>
        <taxon>Bacteroidota</taxon>
        <taxon>Flavobacteriia</taxon>
        <taxon>Flavobacteriales</taxon>
        <taxon>Flavobacteriaceae</taxon>
        <taxon>Psychroserpens</taxon>
    </lineage>
</organism>
<protein>
    <submittedName>
        <fullName evidence="1">Uncharacterized protein</fullName>
    </submittedName>
</protein>
<comment type="caution">
    <text evidence="1">The sequence shown here is derived from an EMBL/GenBank/DDBJ whole genome shotgun (WGS) entry which is preliminary data.</text>
</comment>
<keyword evidence="2" id="KW-1185">Reference proteome</keyword>
<dbReference type="STRING" id="1123037.GCA_000425305_03297"/>
<dbReference type="RefSeq" id="WP_028872970.1">
    <property type="nucleotide sequence ID" value="NZ_VOSB01000030.1"/>
</dbReference>
<name>A0A5C7BAE5_9FLAO</name>
<dbReference type="EMBL" id="VOSB01000030">
    <property type="protein sequence ID" value="TXE15527.1"/>
    <property type="molecule type" value="Genomic_DNA"/>
</dbReference>
<evidence type="ECO:0000313" key="1">
    <source>
        <dbReference type="EMBL" id="TXE15527.1"/>
    </source>
</evidence>
<gene>
    <name evidence="1" type="ORF">ES692_16220</name>
</gene>
<proteinExistence type="predicted"/>
<dbReference type="Proteomes" id="UP000321938">
    <property type="component" value="Unassembled WGS sequence"/>
</dbReference>
<evidence type="ECO:0000313" key="2">
    <source>
        <dbReference type="Proteomes" id="UP000321938"/>
    </source>
</evidence>
<reference evidence="1 2" key="1">
    <citation type="submission" date="2019-08" db="EMBL/GenBank/DDBJ databases">
        <title>Genome of Psychroserpens burtonensis ACAM 167.</title>
        <authorList>
            <person name="Bowman J.P."/>
        </authorList>
    </citation>
    <scope>NUCLEOTIDE SEQUENCE [LARGE SCALE GENOMIC DNA]</scope>
    <source>
        <strain evidence="1 2">ACAM 167</strain>
    </source>
</reference>
<dbReference type="AlphaFoldDB" id="A0A5C7BAE5"/>
<accession>A0A5C7BAE5</accession>
<sequence length="88" mass="9989">MKIDFSGKNLKGKSYHLNVKEIWNGTVVSDTTVLNSKNMGVKQFETLKDAVFNMRVISKRTADNTLKLTFKFPRLSVTKEYDAAVSKD</sequence>